<organism evidence="1 2">
    <name type="scientific">Araneus ventricosus</name>
    <name type="common">Orbweaver spider</name>
    <name type="synonym">Epeira ventricosa</name>
    <dbReference type="NCBI Taxonomy" id="182803"/>
    <lineage>
        <taxon>Eukaryota</taxon>
        <taxon>Metazoa</taxon>
        <taxon>Ecdysozoa</taxon>
        <taxon>Arthropoda</taxon>
        <taxon>Chelicerata</taxon>
        <taxon>Arachnida</taxon>
        <taxon>Araneae</taxon>
        <taxon>Araneomorphae</taxon>
        <taxon>Entelegynae</taxon>
        <taxon>Araneoidea</taxon>
        <taxon>Araneidae</taxon>
        <taxon>Araneus</taxon>
    </lineage>
</organism>
<proteinExistence type="predicted"/>
<evidence type="ECO:0000313" key="1">
    <source>
        <dbReference type="EMBL" id="GBL85501.1"/>
    </source>
</evidence>
<evidence type="ECO:0000313" key="2">
    <source>
        <dbReference type="Proteomes" id="UP000499080"/>
    </source>
</evidence>
<sequence length="87" mass="10242">MLRTHGQSLQHICVYGHPEALQKRAVWKEIRFLIRLPPRRDTRSANQESSGACLRQSSGFSLKAIRKKARFHWQPHCFDPDRIHCHL</sequence>
<protein>
    <submittedName>
        <fullName evidence="1">Uncharacterized protein</fullName>
    </submittedName>
</protein>
<keyword evidence="2" id="KW-1185">Reference proteome</keyword>
<accession>A0A4Y2AZJ0</accession>
<dbReference type="EMBL" id="BGPR01000043">
    <property type="protein sequence ID" value="GBL85501.1"/>
    <property type="molecule type" value="Genomic_DNA"/>
</dbReference>
<reference evidence="1 2" key="1">
    <citation type="journal article" date="2019" name="Sci. Rep.">
        <title>Orb-weaving spider Araneus ventricosus genome elucidates the spidroin gene catalogue.</title>
        <authorList>
            <person name="Kono N."/>
            <person name="Nakamura H."/>
            <person name="Ohtoshi R."/>
            <person name="Moran D.A.P."/>
            <person name="Shinohara A."/>
            <person name="Yoshida Y."/>
            <person name="Fujiwara M."/>
            <person name="Mori M."/>
            <person name="Tomita M."/>
            <person name="Arakawa K."/>
        </authorList>
    </citation>
    <scope>NUCLEOTIDE SEQUENCE [LARGE SCALE GENOMIC DNA]</scope>
</reference>
<dbReference type="AlphaFoldDB" id="A0A4Y2AZJ0"/>
<dbReference type="Proteomes" id="UP000499080">
    <property type="component" value="Unassembled WGS sequence"/>
</dbReference>
<gene>
    <name evidence="1" type="ORF">AVEN_34665_1</name>
</gene>
<comment type="caution">
    <text evidence="1">The sequence shown here is derived from an EMBL/GenBank/DDBJ whole genome shotgun (WGS) entry which is preliminary data.</text>
</comment>
<name>A0A4Y2AZJ0_ARAVE</name>